<evidence type="ECO:0000256" key="1">
    <source>
        <dbReference type="SAM" id="Coils"/>
    </source>
</evidence>
<dbReference type="GO" id="GO:0005768">
    <property type="term" value="C:endosome"/>
    <property type="evidence" value="ECO:0007669"/>
    <property type="project" value="TreeGrafter"/>
</dbReference>
<dbReference type="PROSITE" id="PS50195">
    <property type="entry name" value="PX"/>
    <property type="match status" value="1"/>
</dbReference>
<sequence length="524" mass="60315">MAMHVSALDRYRNGSFSEASYDHKDEDNYNTQKVADYYYNDEEVDQENGEQDYYSTPVENDHYGYPQEEPAHDKSPYDYPAEPEEKETPSYPVMQEEQKETGGSLEENKVAPMASSGNKSNDITRPIIEYDPNAKITVSEPKKQSSGVVGNHTEYRVKGNNSAGDFDENRRYKEFYSLRNLLSQNWPGFFIPAIPPKVKIGNMDSAVVQERCYLFNRFMKEISETPHFWESDEVKTFIKPNMGVGQALSLIAAPTAESIFERVVNTTGINHEDIDDSKVNRYTDSIREFVLSSKDIFPLLAKFKNCITQLEKQRRYQLDAYKEFSEFLSQYESTTMNIYSSESIQGHYKMISDTDNNTMRAQIEALSEKIDNPFIRFKYWVKEEIIDLHSLLQAIGQKNSLESKKHKLQAKIKTANSELEKLNSGKKTFKTLFKSQSGKASAITNLTTFIAQAEKDIEVYDKLVKVVTVHLYERVIPTFKSTKVKGYVSSLKEFSDSESKNSNELYRCWSSVLQQIQQTFERSS</sequence>
<comment type="caution">
    <text evidence="4">The sequence shown here is derived from an EMBL/GenBank/DDBJ whole genome shotgun (WGS) entry which is preliminary data.</text>
</comment>
<keyword evidence="5" id="KW-1185">Reference proteome</keyword>
<evidence type="ECO:0000259" key="3">
    <source>
        <dbReference type="PROSITE" id="PS50195"/>
    </source>
</evidence>
<keyword evidence="1" id="KW-0175">Coiled coil</keyword>
<accession>A0AAD1U8T3</accession>
<feature type="domain" description="PX" evidence="3">
    <location>
        <begin position="133"/>
        <end position="245"/>
    </location>
</feature>
<dbReference type="Pfam" id="PF00787">
    <property type="entry name" value="PX"/>
    <property type="match status" value="1"/>
</dbReference>
<organism evidence="4 5">
    <name type="scientific">Euplotes crassus</name>
    <dbReference type="NCBI Taxonomy" id="5936"/>
    <lineage>
        <taxon>Eukaryota</taxon>
        <taxon>Sar</taxon>
        <taxon>Alveolata</taxon>
        <taxon>Ciliophora</taxon>
        <taxon>Intramacronucleata</taxon>
        <taxon>Spirotrichea</taxon>
        <taxon>Hypotrichia</taxon>
        <taxon>Euplotida</taxon>
        <taxon>Euplotidae</taxon>
        <taxon>Moneuplotes</taxon>
    </lineage>
</organism>
<dbReference type="CDD" id="cd06093">
    <property type="entry name" value="PX_domain"/>
    <property type="match status" value="1"/>
</dbReference>
<evidence type="ECO:0000313" key="4">
    <source>
        <dbReference type="EMBL" id="CAI2364422.1"/>
    </source>
</evidence>
<gene>
    <name evidence="4" type="ORF">ECRASSUSDP1_LOCUS5765</name>
</gene>
<proteinExistence type="predicted"/>
<feature type="region of interest" description="Disordered" evidence="2">
    <location>
        <begin position="1"/>
        <end position="30"/>
    </location>
</feature>
<name>A0AAD1U8T3_EUPCR</name>
<dbReference type="GO" id="GO:0035091">
    <property type="term" value="F:phosphatidylinositol binding"/>
    <property type="evidence" value="ECO:0007669"/>
    <property type="project" value="InterPro"/>
</dbReference>
<dbReference type="Gene3D" id="3.30.1520.10">
    <property type="entry name" value="Phox-like domain"/>
    <property type="match status" value="1"/>
</dbReference>
<dbReference type="SUPFAM" id="SSF64268">
    <property type="entry name" value="PX domain"/>
    <property type="match status" value="1"/>
</dbReference>
<feature type="coiled-coil region" evidence="1">
    <location>
        <begin position="391"/>
        <end position="425"/>
    </location>
</feature>
<feature type="region of interest" description="Disordered" evidence="2">
    <location>
        <begin position="42"/>
        <end position="104"/>
    </location>
</feature>
<dbReference type="InterPro" id="IPR001683">
    <property type="entry name" value="PX_dom"/>
</dbReference>
<dbReference type="EMBL" id="CAMPGE010005573">
    <property type="protein sequence ID" value="CAI2364422.1"/>
    <property type="molecule type" value="Genomic_DNA"/>
</dbReference>
<reference evidence="4" key="1">
    <citation type="submission" date="2023-07" db="EMBL/GenBank/DDBJ databases">
        <authorList>
            <consortium name="AG Swart"/>
            <person name="Singh M."/>
            <person name="Singh A."/>
            <person name="Seah K."/>
            <person name="Emmerich C."/>
        </authorList>
    </citation>
    <scope>NUCLEOTIDE SEQUENCE</scope>
    <source>
        <strain evidence="4">DP1</strain>
    </source>
</reference>
<dbReference type="Proteomes" id="UP001295684">
    <property type="component" value="Unassembled WGS sequence"/>
</dbReference>
<protein>
    <recommendedName>
        <fullName evidence="3">PX domain-containing protein</fullName>
    </recommendedName>
</protein>
<dbReference type="PANTHER" id="PTHR10555">
    <property type="entry name" value="SORTING NEXIN"/>
    <property type="match status" value="1"/>
</dbReference>
<evidence type="ECO:0000256" key="2">
    <source>
        <dbReference type="SAM" id="MobiDB-lite"/>
    </source>
</evidence>
<dbReference type="SMART" id="SM00312">
    <property type="entry name" value="PX"/>
    <property type="match status" value="1"/>
</dbReference>
<evidence type="ECO:0000313" key="5">
    <source>
        <dbReference type="Proteomes" id="UP001295684"/>
    </source>
</evidence>
<dbReference type="AlphaFoldDB" id="A0AAD1U8T3"/>
<dbReference type="InterPro" id="IPR036871">
    <property type="entry name" value="PX_dom_sf"/>
</dbReference>
<dbReference type="PANTHER" id="PTHR10555:SF170">
    <property type="entry name" value="FI18122P1"/>
    <property type="match status" value="1"/>
</dbReference>